<evidence type="ECO:0000313" key="4">
    <source>
        <dbReference type="Proteomes" id="UP000000466"/>
    </source>
</evidence>
<gene>
    <name evidence="3" type="ordered locus">M5M_00750</name>
</gene>
<dbReference type="SUPFAM" id="SSF55073">
    <property type="entry name" value="Nucleotide cyclase"/>
    <property type="match status" value="1"/>
</dbReference>
<evidence type="ECO:0000313" key="3">
    <source>
        <dbReference type="EMBL" id="AFU97385.1"/>
    </source>
</evidence>
<dbReference type="Proteomes" id="UP000000466">
    <property type="component" value="Chromosome"/>
</dbReference>
<dbReference type="eggNOG" id="COG2199">
    <property type="taxonomic scope" value="Bacteria"/>
</dbReference>
<sequence length="236" mass="26937">MIDQLKKNLRRRAIGDSLLLAGLSVCTFLVFASLDVFELLHLTLEELELYELDEVLSASLVIALLFAGFSWRRWQDVRRLQRYCEELSMIDPATELPNRRAIERLLSHPAQHQDELPLSLILVNLSGMEALQQRYGAQVAEQTLLRYLYQCAHVLNDRQLLSIYGMNQLLIYSPGTDEAAADQLARKLEHTEIHSPIVQGLLTYQAVALCLAQNKDFTGALEHLEDKLYQRLFTAS</sequence>
<dbReference type="STRING" id="1117647.M5M_00750"/>
<dbReference type="InterPro" id="IPR000160">
    <property type="entry name" value="GGDEF_dom"/>
</dbReference>
<evidence type="ECO:0000256" key="1">
    <source>
        <dbReference type="SAM" id="Phobius"/>
    </source>
</evidence>
<dbReference type="InterPro" id="IPR043128">
    <property type="entry name" value="Rev_trsase/Diguanyl_cyclase"/>
</dbReference>
<feature type="domain" description="GGDEF" evidence="2">
    <location>
        <begin position="77"/>
        <end position="235"/>
    </location>
</feature>
<dbReference type="Gene3D" id="3.30.70.270">
    <property type="match status" value="1"/>
</dbReference>
<dbReference type="InterPro" id="IPR029787">
    <property type="entry name" value="Nucleotide_cyclase"/>
</dbReference>
<keyword evidence="1" id="KW-1133">Transmembrane helix</keyword>
<dbReference type="Pfam" id="PF00990">
    <property type="entry name" value="GGDEF"/>
    <property type="match status" value="1"/>
</dbReference>
<dbReference type="AlphaFoldDB" id="K4KGQ0"/>
<dbReference type="HOGENOM" id="CLU_1208982_0_0_6"/>
<organism evidence="3 4">
    <name type="scientific">Simiduia agarivorans (strain DSM 21679 / JCM 13881 / BCRC 17597 / SA1)</name>
    <dbReference type="NCBI Taxonomy" id="1117647"/>
    <lineage>
        <taxon>Bacteria</taxon>
        <taxon>Pseudomonadati</taxon>
        <taxon>Pseudomonadota</taxon>
        <taxon>Gammaproteobacteria</taxon>
        <taxon>Cellvibrionales</taxon>
        <taxon>Cellvibrionaceae</taxon>
        <taxon>Simiduia</taxon>
    </lineage>
</organism>
<dbReference type="EMBL" id="CP003746">
    <property type="protein sequence ID" value="AFU97385.1"/>
    <property type="molecule type" value="Genomic_DNA"/>
</dbReference>
<keyword evidence="1" id="KW-0812">Transmembrane</keyword>
<dbReference type="RefSeq" id="WP_015045558.1">
    <property type="nucleotide sequence ID" value="NC_018868.3"/>
</dbReference>
<dbReference type="KEGG" id="saga:M5M_00750"/>
<reference evidence="3 4" key="1">
    <citation type="journal article" date="2013" name="Genome Announc.">
        <title>Complete genome sequence of Simiduia agarivorans SA1(T), a marine bacterium able to degrade a variety of polysaccharides.</title>
        <authorList>
            <person name="Lin S.Y."/>
            <person name="Shieh W.Y."/>
            <person name="Chen J.S."/>
            <person name="Tang S.L."/>
        </authorList>
    </citation>
    <scope>NUCLEOTIDE SEQUENCE [LARGE SCALE GENOMIC DNA]</scope>
    <source>
        <strain evidence="4">DSM 21679 / JCM 13881 / BCRC 17597 / SA1</strain>
    </source>
</reference>
<protein>
    <submittedName>
        <fullName evidence="3">Diguanylate cyclase</fullName>
    </submittedName>
</protein>
<dbReference type="OrthoDB" id="766410at2"/>
<feature type="transmembrane region" description="Helical" evidence="1">
    <location>
        <begin position="54"/>
        <end position="71"/>
    </location>
</feature>
<evidence type="ECO:0000259" key="2">
    <source>
        <dbReference type="SMART" id="SM00267"/>
    </source>
</evidence>
<dbReference type="SMART" id="SM00267">
    <property type="entry name" value="GGDEF"/>
    <property type="match status" value="1"/>
</dbReference>
<proteinExistence type="predicted"/>
<accession>K4KGQ0</accession>
<name>K4KGQ0_SIMAS</name>
<feature type="transmembrane region" description="Helical" evidence="1">
    <location>
        <begin position="12"/>
        <end position="34"/>
    </location>
</feature>
<keyword evidence="1" id="KW-0472">Membrane</keyword>
<keyword evidence="4" id="KW-1185">Reference proteome</keyword>